<protein>
    <recommendedName>
        <fullName evidence="2">(S)-2-hydroxy-acid oxidase</fullName>
        <ecNumber evidence="2">1.1.3.15</ecNumber>
    </recommendedName>
</protein>
<name>A0A8D8TKT3_9HEMI</name>
<feature type="binding site" evidence="8">
    <location>
        <position position="157"/>
    </location>
    <ligand>
        <name>glyoxylate</name>
        <dbReference type="ChEBI" id="CHEBI:36655"/>
    </ligand>
</feature>
<feature type="binding site" evidence="8">
    <location>
        <position position="258"/>
    </location>
    <ligand>
        <name>FMN</name>
        <dbReference type="ChEBI" id="CHEBI:58210"/>
    </ligand>
</feature>
<dbReference type="PIRSF" id="PIRSF000138">
    <property type="entry name" value="Al-hdrx_acd_dh"/>
    <property type="match status" value="1"/>
</dbReference>
<dbReference type="GO" id="GO:0010181">
    <property type="term" value="F:FMN binding"/>
    <property type="evidence" value="ECO:0007669"/>
    <property type="project" value="InterPro"/>
</dbReference>
<feature type="domain" description="FMN hydroxy acid dehydrogenase" evidence="9">
    <location>
        <begin position="25"/>
        <end position="387"/>
    </location>
</feature>
<dbReference type="PROSITE" id="PS00557">
    <property type="entry name" value="FMN_HYDROXY_ACID_DH_1"/>
    <property type="match status" value="1"/>
</dbReference>
<evidence type="ECO:0000256" key="1">
    <source>
        <dbReference type="ARBA" id="ARBA00001917"/>
    </source>
</evidence>
<comment type="similarity">
    <text evidence="4">Belongs to the FMN-dependent alpha-hydroxy acid dehydrogenase family.</text>
</comment>
<dbReference type="InterPro" id="IPR013785">
    <property type="entry name" value="Aldolase_TIM"/>
</dbReference>
<dbReference type="AlphaFoldDB" id="A0A8D8TKT3"/>
<evidence type="ECO:0000256" key="6">
    <source>
        <dbReference type="ARBA" id="ARBA00029327"/>
    </source>
</evidence>
<keyword evidence="8" id="KW-0285">Flavoprotein</keyword>
<feature type="binding site" evidence="8">
    <location>
        <position position="285"/>
    </location>
    <ligand>
        <name>glyoxylate</name>
        <dbReference type="ChEBI" id="CHEBI:36655"/>
    </ligand>
</feature>
<dbReference type="InterPro" id="IPR000262">
    <property type="entry name" value="FMN-dep_DH"/>
</dbReference>
<organism evidence="10">
    <name type="scientific">Cacopsylla melanoneura</name>
    <dbReference type="NCBI Taxonomy" id="428564"/>
    <lineage>
        <taxon>Eukaryota</taxon>
        <taxon>Metazoa</taxon>
        <taxon>Ecdysozoa</taxon>
        <taxon>Arthropoda</taxon>
        <taxon>Hexapoda</taxon>
        <taxon>Insecta</taxon>
        <taxon>Pterygota</taxon>
        <taxon>Neoptera</taxon>
        <taxon>Paraneoptera</taxon>
        <taxon>Hemiptera</taxon>
        <taxon>Sternorrhyncha</taxon>
        <taxon>Psylloidea</taxon>
        <taxon>Psyllidae</taxon>
        <taxon>Psyllinae</taxon>
        <taxon>Cacopsylla</taxon>
    </lineage>
</organism>
<feature type="binding site" evidence="8">
    <location>
        <position position="280"/>
    </location>
    <ligand>
        <name>FMN</name>
        <dbReference type="ChEBI" id="CHEBI:58210"/>
    </ligand>
</feature>
<dbReference type="EMBL" id="HBUF01298110">
    <property type="protein sequence ID" value="CAG6690561.1"/>
    <property type="molecule type" value="Transcribed_RNA"/>
</dbReference>
<dbReference type="GO" id="GO:0003973">
    <property type="term" value="F:(S)-2-hydroxy-acid oxidase activity"/>
    <property type="evidence" value="ECO:0007669"/>
    <property type="project" value="UniProtKB-EC"/>
</dbReference>
<feature type="binding site" evidence="8">
    <location>
        <begin position="313"/>
        <end position="317"/>
    </location>
    <ligand>
        <name>FMN</name>
        <dbReference type="ChEBI" id="CHEBI:58210"/>
    </ligand>
</feature>
<evidence type="ECO:0000256" key="3">
    <source>
        <dbReference type="ARBA" id="ARBA00023002"/>
    </source>
</evidence>
<dbReference type="Pfam" id="PF01070">
    <property type="entry name" value="FMN_dh"/>
    <property type="match status" value="1"/>
</dbReference>
<dbReference type="SUPFAM" id="SSF51395">
    <property type="entry name" value="FMN-linked oxidoreductases"/>
    <property type="match status" value="1"/>
</dbReference>
<keyword evidence="3" id="KW-0560">Oxidoreductase</keyword>
<evidence type="ECO:0000256" key="8">
    <source>
        <dbReference type="PIRSR" id="PIRSR000138-2"/>
    </source>
</evidence>
<dbReference type="GO" id="GO:0005782">
    <property type="term" value="C:peroxisomal matrix"/>
    <property type="evidence" value="ECO:0007669"/>
    <property type="project" value="TreeGrafter"/>
</dbReference>
<evidence type="ECO:0000259" key="9">
    <source>
        <dbReference type="PROSITE" id="PS51349"/>
    </source>
</evidence>
<accession>A0A8D8TKT3</accession>
<dbReference type="Gene3D" id="3.20.20.70">
    <property type="entry name" value="Aldolase class I"/>
    <property type="match status" value="1"/>
</dbReference>
<dbReference type="PANTHER" id="PTHR10578">
    <property type="entry name" value="S -2-HYDROXY-ACID OXIDASE-RELATED"/>
    <property type="match status" value="1"/>
</dbReference>
<reference evidence="10" key="1">
    <citation type="submission" date="2021-05" db="EMBL/GenBank/DDBJ databases">
        <authorList>
            <person name="Alioto T."/>
            <person name="Alioto T."/>
            <person name="Gomez Garrido J."/>
        </authorList>
    </citation>
    <scope>NUCLEOTIDE SEQUENCE</scope>
</reference>
<evidence type="ECO:0000256" key="4">
    <source>
        <dbReference type="ARBA" id="ARBA00024042"/>
    </source>
</evidence>
<dbReference type="FunFam" id="3.20.20.70:FF:000056">
    <property type="entry name" value="hydroxyacid oxidase 2"/>
    <property type="match status" value="1"/>
</dbReference>
<evidence type="ECO:0000256" key="7">
    <source>
        <dbReference type="PIRSR" id="PIRSR000138-1"/>
    </source>
</evidence>
<keyword evidence="8" id="KW-0288">FMN</keyword>
<feature type="binding site" evidence="8">
    <location>
        <begin position="104"/>
        <end position="106"/>
    </location>
    <ligand>
        <name>FMN</name>
        <dbReference type="ChEBI" id="CHEBI:58210"/>
    </ligand>
</feature>
<comment type="cofactor">
    <cofactor evidence="1">
        <name>FMN</name>
        <dbReference type="ChEBI" id="CHEBI:58210"/>
    </cofactor>
</comment>
<feature type="active site" description="Proton acceptor" evidence="7">
    <location>
        <position position="282"/>
    </location>
</feature>
<dbReference type="InterPro" id="IPR037396">
    <property type="entry name" value="FMN_HAD"/>
</dbReference>
<comment type="catalytic activity">
    <reaction evidence="6">
        <text>2-hydroxyoctanoate + O2 = 2-oxooctanoate + H2O2</text>
        <dbReference type="Rhea" id="RHEA:67940"/>
        <dbReference type="ChEBI" id="CHEBI:15379"/>
        <dbReference type="ChEBI" id="CHEBI:16240"/>
        <dbReference type="ChEBI" id="CHEBI:133514"/>
        <dbReference type="ChEBI" id="CHEBI:176689"/>
    </reaction>
    <physiologicalReaction direction="left-to-right" evidence="6">
        <dbReference type="Rhea" id="RHEA:67941"/>
    </physiologicalReaction>
</comment>
<feature type="binding site" evidence="8">
    <location>
        <position position="155"/>
    </location>
    <ligand>
        <name>FMN</name>
        <dbReference type="ChEBI" id="CHEBI:58210"/>
    </ligand>
</feature>
<dbReference type="PANTHER" id="PTHR10578:SF149">
    <property type="entry name" value="2-HYDROXYACID OXIDASE 2"/>
    <property type="match status" value="1"/>
</dbReference>
<feature type="binding site" evidence="8">
    <location>
        <begin position="336"/>
        <end position="337"/>
    </location>
    <ligand>
        <name>FMN</name>
        <dbReference type="ChEBI" id="CHEBI:58210"/>
    </ligand>
</feature>
<dbReference type="GO" id="GO:0001561">
    <property type="term" value="P:fatty acid alpha-oxidation"/>
    <property type="evidence" value="ECO:0007669"/>
    <property type="project" value="TreeGrafter"/>
</dbReference>
<dbReference type="InterPro" id="IPR008259">
    <property type="entry name" value="FMN_hydac_DH_AS"/>
</dbReference>
<proteinExistence type="inferred from homology"/>
<feature type="binding site" evidence="8">
    <location>
        <position position="133"/>
    </location>
    <ligand>
        <name>FMN</name>
        <dbReference type="ChEBI" id="CHEBI:58210"/>
    </ligand>
</feature>
<evidence type="ECO:0000313" key="10">
    <source>
        <dbReference type="EMBL" id="CAG6690561.1"/>
    </source>
</evidence>
<evidence type="ECO:0000256" key="2">
    <source>
        <dbReference type="ARBA" id="ARBA00013087"/>
    </source>
</evidence>
<feature type="binding site" evidence="8">
    <location>
        <position position="51"/>
    </location>
    <ligand>
        <name>glyoxylate</name>
        <dbReference type="ChEBI" id="CHEBI:36655"/>
    </ligand>
</feature>
<dbReference type="EC" id="1.1.3.15" evidence="2"/>
<comment type="catalytic activity">
    <reaction evidence="5">
        <text>a (2S)-2-hydroxycarboxylate + O2 = a 2-oxocarboxylate + H2O2</text>
        <dbReference type="Rhea" id="RHEA:16789"/>
        <dbReference type="ChEBI" id="CHEBI:15379"/>
        <dbReference type="ChEBI" id="CHEBI:16240"/>
        <dbReference type="ChEBI" id="CHEBI:35179"/>
        <dbReference type="ChEBI" id="CHEBI:58123"/>
        <dbReference type="EC" id="1.1.3.15"/>
    </reaction>
    <physiologicalReaction direction="left-to-right" evidence="5">
        <dbReference type="Rhea" id="RHEA:16790"/>
    </physiologicalReaction>
</comment>
<dbReference type="InterPro" id="IPR012133">
    <property type="entry name" value="Alpha-hydoxy_acid_DH_FMN"/>
</dbReference>
<feature type="binding site" evidence="8">
    <location>
        <position position="282"/>
    </location>
    <ligand>
        <name>glyoxylate</name>
        <dbReference type="ChEBI" id="CHEBI:36655"/>
    </ligand>
</feature>
<feature type="binding site" evidence="8">
    <location>
        <position position="192"/>
    </location>
    <ligand>
        <name>glyoxylate</name>
        <dbReference type="ChEBI" id="CHEBI:36655"/>
    </ligand>
</feature>
<sequence>MGNTMFGCVTQSKSSYNMPPTRTPRNYSNFVCVDDFEEYALKALPVNTKDYYKSGACAQETLRNNKEAFRRLRIRPRLMRDLSRRSLATTVLGQDVKIPIGVSPAAMQKLAHDDGEIGNASAVGEVGSIYILSTLSTTSIEELAQKTPNTIKWFQLYIYRDREITKNLVQRAEKAGFKALVLTVDTNVFGTRYADIRNKFNMPPHLKLANFGGNLSQLGNDASSSNLLAYITSQLDETINWNDVTWLKSITSLPIVLKGILTAEDAKIGADMGAAGIIVSNHGGRQLDYVPASIEALPEIAKAVGHRVDVYLDGGIRYGTDVFKALALGAKMVFVGRPALWGLAHSGQSGVRKVLDILINEFDQALALSGCTSVNEIQKGMVVHESYYSKL</sequence>
<feature type="binding site" evidence="8">
    <location>
        <position position="183"/>
    </location>
    <ligand>
        <name>FMN</name>
        <dbReference type="ChEBI" id="CHEBI:58210"/>
    </ligand>
</feature>
<dbReference type="PROSITE" id="PS51349">
    <property type="entry name" value="FMN_HYDROXY_ACID_DH_2"/>
    <property type="match status" value="1"/>
</dbReference>
<evidence type="ECO:0000256" key="5">
    <source>
        <dbReference type="ARBA" id="ARBA00029325"/>
    </source>
</evidence>
<dbReference type="CDD" id="cd02809">
    <property type="entry name" value="alpha_hydroxyacid_oxid_FMN"/>
    <property type="match status" value="1"/>
</dbReference>